<dbReference type="GO" id="GO:0016051">
    <property type="term" value="P:carbohydrate biosynthetic process"/>
    <property type="evidence" value="ECO:0007669"/>
    <property type="project" value="InterPro"/>
</dbReference>
<evidence type="ECO:0000256" key="9">
    <source>
        <dbReference type="RuleBase" id="RU364020"/>
    </source>
</evidence>
<protein>
    <recommendedName>
        <fullName evidence="9">Carbohydrate sulfotransferase</fullName>
        <ecNumber evidence="9">2.8.2.-</ecNumber>
    </recommendedName>
</protein>
<name>A0A433U5F6_ELYCH</name>
<keyword evidence="7" id="KW-0472">Membrane</keyword>
<reference evidence="10 11" key="1">
    <citation type="submission" date="2019-01" db="EMBL/GenBank/DDBJ databases">
        <title>A draft genome assembly of the solar-powered sea slug Elysia chlorotica.</title>
        <authorList>
            <person name="Cai H."/>
            <person name="Li Q."/>
            <person name="Fang X."/>
            <person name="Li J."/>
            <person name="Curtis N.E."/>
            <person name="Altenburger A."/>
            <person name="Shibata T."/>
            <person name="Feng M."/>
            <person name="Maeda T."/>
            <person name="Schwartz J.A."/>
            <person name="Shigenobu S."/>
            <person name="Lundholm N."/>
            <person name="Nishiyama T."/>
            <person name="Yang H."/>
            <person name="Hasebe M."/>
            <person name="Li S."/>
            <person name="Pierce S.K."/>
            <person name="Wang J."/>
        </authorList>
    </citation>
    <scope>NUCLEOTIDE SEQUENCE [LARGE SCALE GENOMIC DNA]</scope>
    <source>
        <strain evidence="10">EC2010</strain>
        <tissue evidence="10">Whole organism of an adult</tissue>
    </source>
</reference>
<dbReference type="AlphaFoldDB" id="A0A433U5F6"/>
<comment type="subcellular location">
    <subcellularLocation>
        <location evidence="1 9">Golgi apparatus membrane</location>
        <topology evidence="1 9">Single-pass type II membrane protein</topology>
    </subcellularLocation>
</comment>
<accession>A0A433U5F6</accession>
<keyword evidence="9" id="KW-0735">Signal-anchor</keyword>
<keyword evidence="9" id="KW-0119">Carbohydrate metabolism</keyword>
<keyword evidence="11" id="KW-1185">Reference proteome</keyword>
<dbReference type="EMBL" id="RQTK01000068">
    <property type="protein sequence ID" value="RUS89024.1"/>
    <property type="molecule type" value="Genomic_DNA"/>
</dbReference>
<dbReference type="InterPro" id="IPR005331">
    <property type="entry name" value="Sulfotransferase"/>
</dbReference>
<evidence type="ECO:0000256" key="6">
    <source>
        <dbReference type="ARBA" id="ARBA00023034"/>
    </source>
</evidence>
<keyword evidence="8 9" id="KW-0325">Glycoprotein</keyword>
<evidence type="ECO:0000256" key="2">
    <source>
        <dbReference type="ARBA" id="ARBA00006339"/>
    </source>
</evidence>
<keyword evidence="5" id="KW-1133">Transmembrane helix</keyword>
<evidence type="ECO:0000256" key="7">
    <source>
        <dbReference type="ARBA" id="ARBA00023136"/>
    </source>
</evidence>
<proteinExistence type="inferred from homology"/>
<dbReference type="Proteomes" id="UP000271974">
    <property type="component" value="Unassembled WGS sequence"/>
</dbReference>
<keyword evidence="3 9" id="KW-0808">Transferase</keyword>
<evidence type="ECO:0000256" key="8">
    <source>
        <dbReference type="ARBA" id="ARBA00023180"/>
    </source>
</evidence>
<dbReference type="GO" id="GO:0008146">
    <property type="term" value="F:sulfotransferase activity"/>
    <property type="evidence" value="ECO:0007669"/>
    <property type="project" value="InterPro"/>
</dbReference>
<dbReference type="InterPro" id="IPR018011">
    <property type="entry name" value="Carb_sulfotrans_8-10"/>
</dbReference>
<evidence type="ECO:0000313" key="10">
    <source>
        <dbReference type="EMBL" id="RUS89024.1"/>
    </source>
</evidence>
<keyword evidence="4" id="KW-0812">Transmembrane</keyword>
<comment type="caution">
    <text evidence="10">The sequence shown here is derived from an EMBL/GenBank/DDBJ whole genome shotgun (WGS) entry which is preliminary data.</text>
</comment>
<evidence type="ECO:0000256" key="5">
    <source>
        <dbReference type="ARBA" id="ARBA00022989"/>
    </source>
</evidence>
<evidence type="ECO:0000256" key="4">
    <source>
        <dbReference type="ARBA" id="ARBA00022692"/>
    </source>
</evidence>
<dbReference type="OrthoDB" id="6380564at2759"/>
<dbReference type="EC" id="2.8.2.-" evidence="9"/>
<dbReference type="PANTHER" id="PTHR12137">
    <property type="entry name" value="CARBOHYDRATE SULFOTRANSFERASE"/>
    <property type="match status" value="1"/>
</dbReference>
<organism evidence="10 11">
    <name type="scientific">Elysia chlorotica</name>
    <name type="common">Eastern emerald elysia</name>
    <name type="synonym">Sea slug</name>
    <dbReference type="NCBI Taxonomy" id="188477"/>
    <lineage>
        <taxon>Eukaryota</taxon>
        <taxon>Metazoa</taxon>
        <taxon>Spiralia</taxon>
        <taxon>Lophotrochozoa</taxon>
        <taxon>Mollusca</taxon>
        <taxon>Gastropoda</taxon>
        <taxon>Heterobranchia</taxon>
        <taxon>Euthyneura</taxon>
        <taxon>Panpulmonata</taxon>
        <taxon>Sacoglossa</taxon>
        <taxon>Placobranchoidea</taxon>
        <taxon>Plakobranchidae</taxon>
        <taxon>Elysia</taxon>
    </lineage>
</organism>
<gene>
    <name evidence="10" type="ORF">EGW08_003195</name>
</gene>
<evidence type="ECO:0000313" key="11">
    <source>
        <dbReference type="Proteomes" id="UP000271974"/>
    </source>
</evidence>
<sequence length="339" mass="40059">MTKRLNHTKFMCEKFKVPNQVDSEIFILPPFNLTYCKIPKAGCTYWEQLFSFLNKPPTELAYLGIRSPFQISKYDIRYTSHFNLPRRDYRIEADKAEADLSTKILFVRHPLERLWSCYIEKFFLLDFWTTAGVHMKTVGAEEKCPKSITFREFVEFSLPLYNENWAPMTELCNPCLYNPTVIGHVDTMRDDTLYTLKQVKLDWIFTEHEKLSREENQMMDTVIYNYEIHSINWYSFYHKCLTQKELAGKLWDVFQKVGYLGAGAILPDNLPDYNETTVVKELKMQFKKFPLTPLAGRQQRLKNLKTDYEALPKPLMAKILERYAMDFQLFGFETAIPTV</sequence>
<evidence type="ECO:0000256" key="1">
    <source>
        <dbReference type="ARBA" id="ARBA00004323"/>
    </source>
</evidence>
<dbReference type="GO" id="GO:0000139">
    <property type="term" value="C:Golgi membrane"/>
    <property type="evidence" value="ECO:0007669"/>
    <property type="project" value="UniProtKB-SubCell"/>
</dbReference>
<dbReference type="Pfam" id="PF03567">
    <property type="entry name" value="Sulfotransfer_2"/>
    <property type="match status" value="1"/>
</dbReference>
<keyword evidence="6 9" id="KW-0333">Golgi apparatus</keyword>
<dbReference type="PANTHER" id="PTHR12137:SF54">
    <property type="entry name" value="CARBOHYDRATE SULFOTRANSFERASE"/>
    <property type="match status" value="1"/>
</dbReference>
<comment type="similarity">
    <text evidence="2 9">Belongs to the sulfotransferase 2 family.</text>
</comment>
<evidence type="ECO:0000256" key="3">
    <source>
        <dbReference type="ARBA" id="ARBA00022679"/>
    </source>
</evidence>